<accession>A0A7V1LM62</accession>
<evidence type="ECO:0000256" key="5">
    <source>
        <dbReference type="ARBA" id="ARBA00023136"/>
    </source>
</evidence>
<dbReference type="PANTHER" id="PTHR42723:SF1">
    <property type="entry name" value="CHLOROPHYLL SYNTHASE, CHLOROPLASTIC"/>
    <property type="match status" value="1"/>
</dbReference>
<organism evidence="7">
    <name type="scientific">Caldithrix abyssi</name>
    <dbReference type="NCBI Taxonomy" id="187145"/>
    <lineage>
        <taxon>Bacteria</taxon>
        <taxon>Pseudomonadati</taxon>
        <taxon>Calditrichota</taxon>
        <taxon>Calditrichia</taxon>
        <taxon>Calditrichales</taxon>
        <taxon>Calditrichaceae</taxon>
        <taxon>Caldithrix</taxon>
    </lineage>
</organism>
<feature type="transmembrane region" description="Helical" evidence="6">
    <location>
        <begin position="114"/>
        <end position="131"/>
    </location>
</feature>
<comment type="subcellular location">
    <subcellularLocation>
        <location evidence="1">Membrane</location>
        <topology evidence="1">Multi-pass membrane protein</topology>
    </subcellularLocation>
</comment>
<feature type="transmembrane region" description="Helical" evidence="6">
    <location>
        <begin position="44"/>
        <end position="64"/>
    </location>
</feature>
<name>A0A7V1LM62_CALAY</name>
<dbReference type="PANTHER" id="PTHR42723">
    <property type="entry name" value="CHLOROPHYLL SYNTHASE"/>
    <property type="match status" value="1"/>
</dbReference>
<proteinExistence type="predicted"/>
<evidence type="ECO:0000256" key="3">
    <source>
        <dbReference type="ARBA" id="ARBA00022692"/>
    </source>
</evidence>
<reference evidence="7" key="1">
    <citation type="journal article" date="2020" name="mSystems">
        <title>Genome- and Community-Level Interaction Insights into Carbon Utilization and Element Cycling Functions of Hydrothermarchaeota in Hydrothermal Sediment.</title>
        <authorList>
            <person name="Zhou Z."/>
            <person name="Liu Y."/>
            <person name="Xu W."/>
            <person name="Pan J."/>
            <person name="Luo Z.H."/>
            <person name="Li M."/>
        </authorList>
    </citation>
    <scope>NUCLEOTIDE SEQUENCE [LARGE SCALE GENOMIC DNA]</scope>
    <source>
        <strain evidence="7">HyVt-456</strain>
    </source>
</reference>
<evidence type="ECO:0000256" key="1">
    <source>
        <dbReference type="ARBA" id="ARBA00004141"/>
    </source>
</evidence>
<protein>
    <recommendedName>
        <fullName evidence="8">Prenyltransferase</fullName>
    </recommendedName>
</protein>
<feature type="transmembrane region" description="Helical" evidence="6">
    <location>
        <begin position="249"/>
        <end position="269"/>
    </location>
</feature>
<feature type="transmembrane region" description="Helical" evidence="6">
    <location>
        <begin position="296"/>
        <end position="323"/>
    </location>
</feature>
<dbReference type="Proteomes" id="UP000886005">
    <property type="component" value="Unassembled WGS sequence"/>
</dbReference>
<dbReference type="InterPro" id="IPR000537">
    <property type="entry name" value="UbiA_prenyltransferase"/>
</dbReference>
<keyword evidence="4 6" id="KW-1133">Transmembrane helix</keyword>
<dbReference type="EMBL" id="DRLD01000205">
    <property type="protein sequence ID" value="HED10505.1"/>
    <property type="molecule type" value="Genomic_DNA"/>
</dbReference>
<evidence type="ECO:0008006" key="8">
    <source>
        <dbReference type="Google" id="ProtNLM"/>
    </source>
</evidence>
<dbReference type="AlphaFoldDB" id="A0A7V1LM62"/>
<comment type="caution">
    <text evidence="7">The sequence shown here is derived from an EMBL/GenBank/DDBJ whole genome shotgun (WGS) entry which is preliminary data.</text>
</comment>
<dbReference type="InterPro" id="IPR044878">
    <property type="entry name" value="UbiA_sf"/>
</dbReference>
<keyword evidence="2" id="KW-1003">Cell membrane</keyword>
<dbReference type="GO" id="GO:0016020">
    <property type="term" value="C:membrane"/>
    <property type="evidence" value="ECO:0007669"/>
    <property type="project" value="UniProtKB-SubCell"/>
</dbReference>
<keyword evidence="3 6" id="KW-0812">Transmembrane</keyword>
<dbReference type="Pfam" id="PF01040">
    <property type="entry name" value="UbiA"/>
    <property type="match status" value="1"/>
</dbReference>
<sequence length="348" mass="39986">MLLFIKKYFGWRNWAVLVYNSIFENVFILFYILLREQKTGTEQLVQVLVFLLFSMFSTTYGYLINDYADMELDRAHGKANTFSEDSKGRALVVTMLFLLLSVVSGWYFSDHMDFLALWFIWIFIGSFYSLPPLRFKERGKPGLLLVVLAQRLLPILLVFTAFGFERTGEIILLAAYVFFRGLSSDVNHQVEDYENDLKTGTGTFAVSTGLGLAQKVLRFSLEMEKILLAAILAMFLYVFAGFDLLPLMLLVTAVLLYYGAWVYSIFLFLKNPGEIVNPFKGRGNVFQLLHHSYPSVILSLVFSLIVSYFNPAFLILFVLMALIRRLFSIQLIKSTFIYRTLSKVVGRD</sequence>
<evidence type="ECO:0000313" key="7">
    <source>
        <dbReference type="EMBL" id="HED10505.1"/>
    </source>
</evidence>
<keyword evidence="5 6" id="KW-0472">Membrane</keyword>
<feature type="transmembrane region" description="Helical" evidence="6">
    <location>
        <begin position="12"/>
        <end position="32"/>
    </location>
</feature>
<feature type="transmembrane region" description="Helical" evidence="6">
    <location>
        <begin position="90"/>
        <end position="108"/>
    </location>
</feature>
<dbReference type="InterPro" id="IPR050475">
    <property type="entry name" value="Prenyltransferase_related"/>
</dbReference>
<evidence type="ECO:0000256" key="2">
    <source>
        <dbReference type="ARBA" id="ARBA00022475"/>
    </source>
</evidence>
<feature type="transmembrane region" description="Helical" evidence="6">
    <location>
        <begin position="143"/>
        <end position="164"/>
    </location>
</feature>
<evidence type="ECO:0000256" key="4">
    <source>
        <dbReference type="ARBA" id="ARBA00022989"/>
    </source>
</evidence>
<dbReference type="GO" id="GO:0016765">
    <property type="term" value="F:transferase activity, transferring alkyl or aryl (other than methyl) groups"/>
    <property type="evidence" value="ECO:0007669"/>
    <property type="project" value="InterPro"/>
</dbReference>
<dbReference type="Gene3D" id="1.10.357.140">
    <property type="entry name" value="UbiA prenyltransferase"/>
    <property type="match status" value="1"/>
</dbReference>
<evidence type="ECO:0000256" key="6">
    <source>
        <dbReference type="SAM" id="Phobius"/>
    </source>
</evidence>
<feature type="transmembrane region" description="Helical" evidence="6">
    <location>
        <begin position="226"/>
        <end position="242"/>
    </location>
</feature>
<gene>
    <name evidence="7" type="ORF">ENJ10_07435</name>
</gene>